<evidence type="ECO:0000256" key="2">
    <source>
        <dbReference type="SAM" id="SignalP"/>
    </source>
</evidence>
<dbReference type="RefSeq" id="WP_095982460.1">
    <property type="nucleotide sequence ID" value="NZ_CP022163.1"/>
</dbReference>
<feature type="compositionally biased region" description="Acidic residues" evidence="1">
    <location>
        <begin position="27"/>
        <end position="42"/>
    </location>
</feature>
<dbReference type="EMBL" id="CP022163">
    <property type="protein sequence ID" value="ATB34576.1"/>
    <property type="molecule type" value="Genomic_DNA"/>
</dbReference>
<sequence>MKTRATHRWTLPFLVGGLVLATPSLAQDEDSPYAYPDEEEQSDSPRRRSSSSEDSPYAYPDEQPEESSRRSRRRPARPERDMHEEFRQAAEGEDEESKDFQRLAGLDDPNTGVAFELIGGAMFLSSARGQFLGDAQPAFGARFTWEYGRLLNSEPLRESLWFDVRYTYAGQREGTSLIVGDTRLHYATIAPAYEFTFGESSDYGFFLQAGAGITYEHTAIESGGKVTPVDGVKSLIQYGVGLRGRSRLSAATNVRLAWRVEAQRFRRGYQDDTFFGASLGTAF</sequence>
<name>A0A250IUG8_9BACT</name>
<keyword evidence="2" id="KW-0732">Signal</keyword>
<reference evidence="3 4" key="1">
    <citation type="submission" date="2017-06" db="EMBL/GenBank/DDBJ databases">
        <authorList>
            <person name="Kim H.J."/>
            <person name="Triplett B.A."/>
        </authorList>
    </citation>
    <scope>NUCLEOTIDE SEQUENCE [LARGE SCALE GENOMIC DNA]</scope>
    <source>
        <strain evidence="3 4">DSM 14713</strain>
    </source>
</reference>
<dbReference type="Proteomes" id="UP000217289">
    <property type="component" value="Chromosome"/>
</dbReference>
<feature type="signal peptide" evidence="2">
    <location>
        <begin position="1"/>
        <end position="26"/>
    </location>
</feature>
<feature type="chain" id="PRO_5013123485" description="Outer membrane protein beta-barrel domain-containing protein" evidence="2">
    <location>
        <begin position="27"/>
        <end position="283"/>
    </location>
</feature>
<dbReference type="KEGG" id="mbd:MEBOL_008081"/>
<evidence type="ECO:0000313" key="4">
    <source>
        <dbReference type="Proteomes" id="UP000217289"/>
    </source>
</evidence>
<dbReference type="AlphaFoldDB" id="A0A250IUG8"/>
<keyword evidence="4" id="KW-1185">Reference proteome</keyword>
<evidence type="ECO:0000313" key="3">
    <source>
        <dbReference type="EMBL" id="ATB34576.1"/>
    </source>
</evidence>
<evidence type="ECO:0008006" key="5">
    <source>
        <dbReference type="Google" id="ProtNLM"/>
    </source>
</evidence>
<accession>A0A250IUG8</accession>
<protein>
    <recommendedName>
        <fullName evidence="5">Outer membrane protein beta-barrel domain-containing protein</fullName>
    </recommendedName>
</protein>
<proteinExistence type="predicted"/>
<gene>
    <name evidence="3" type="ORF">MEBOL_008081</name>
</gene>
<evidence type="ECO:0000256" key="1">
    <source>
        <dbReference type="SAM" id="MobiDB-lite"/>
    </source>
</evidence>
<feature type="region of interest" description="Disordered" evidence="1">
    <location>
        <begin position="23"/>
        <end position="105"/>
    </location>
</feature>
<feature type="compositionally biased region" description="Basic and acidic residues" evidence="1">
    <location>
        <begin position="76"/>
        <end position="90"/>
    </location>
</feature>
<dbReference type="OrthoDB" id="5381856at2"/>
<organism evidence="3 4">
    <name type="scientific">Melittangium boletus DSM 14713</name>
    <dbReference type="NCBI Taxonomy" id="1294270"/>
    <lineage>
        <taxon>Bacteria</taxon>
        <taxon>Pseudomonadati</taxon>
        <taxon>Myxococcota</taxon>
        <taxon>Myxococcia</taxon>
        <taxon>Myxococcales</taxon>
        <taxon>Cystobacterineae</taxon>
        <taxon>Archangiaceae</taxon>
        <taxon>Melittangium</taxon>
    </lineage>
</organism>